<dbReference type="PANTHER" id="PTHR30195">
    <property type="entry name" value="TYPE I SITE-SPECIFIC DEOXYRIBONUCLEASE PROTEIN SUBUNIT M AND R"/>
    <property type="match status" value="1"/>
</dbReference>
<evidence type="ECO:0000313" key="13">
    <source>
        <dbReference type="Proteomes" id="UP000732619"/>
    </source>
</evidence>
<dbReference type="NCBIfam" id="TIGR00348">
    <property type="entry name" value="hsdR"/>
    <property type="match status" value="1"/>
</dbReference>
<dbReference type="InterPro" id="IPR027417">
    <property type="entry name" value="P-loop_NTPase"/>
</dbReference>
<dbReference type="InterPro" id="IPR007409">
    <property type="entry name" value="Restrct_endonuc_type1_HsdR_N"/>
</dbReference>
<evidence type="ECO:0000256" key="7">
    <source>
        <dbReference type="ARBA" id="ARBA00022759"/>
    </source>
</evidence>
<dbReference type="SUPFAM" id="SSF52540">
    <property type="entry name" value="P-loop containing nucleoside triphosphate hydrolases"/>
    <property type="match status" value="2"/>
</dbReference>
<dbReference type="GO" id="GO:0009307">
    <property type="term" value="P:DNA restriction-modification system"/>
    <property type="evidence" value="ECO:0007669"/>
    <property type="project" value="UniProtKB-KW"/>
</dbReference>
<keyword evidence="7 12" id="KW-0255">Endonuclease</keyword>
<feature type="domain" description="Helicase ATP-binding" evidence="11">
    <location>
        <begin position="275"/>
        <end position="453"/>
    </location>
</feature>
<keyword evidence="6" id="KW-0680">Restriction system</keyword>
<keyword evidence="8" id="KW-0378">Hydrolase</keyword>
<accession>A0A8T3VZX7</accession>
<comment type="catalytic activity">
    <reaction evidence="1">
        <text>Endonucleolytic cleavage of DNA to give random double-stranded fragments with terminal 5'-phosphates, ATP is simultaneously hydrolyzed.</text>
        <dbReference type="EC" id="3.1.21.3"/>
    </reaction>
</comment>
<dbReference type="AlphaFoldDB" id="A0A8T3VZX7"/>
<dbReference type="GO" id="GO:0003677">
    <property type="term" value="F:DNA binding"/>
    <property type="evidence" value="ECO:0007669"/>
    <property type="project" value="UniProtKB-KW"/>
</dbReference>
<evidence type="ECO:0000259" key="11">
    <source>
        <dbReference type="PROSITE" id="PS51192"/>
    </source>
</evidence>
<dbReference type="InterPro" id="IPR055180">
    <property type="entry name" value="HsdR_RecA-like_helicase_dom_2"/>
</dbReference>
<dbReference type="GO" id="GO:0120545">
    <property type="term" value="F:nucleic acid conformation isomerase activity"/>
    <property type="evidence" value="ECO:0007669"/>
    <property type="project" value="UniProtKB-ARBA"/>
</dbReference>
<dbReference type="InterPro" id="IPR004473">
    <property type="entry name" value="Restrct_endonuc_typeI_HsdR"/>
</dbReference>
<dbReference type="GO" id="GO:0005524">
    <property type="term" value="F:ATP binding"/>
    <property type="evidence" value="ECO:0007669"/>
    <property type="project" value="UniProtKB-KW"/>
</dbReference>
<dbReference type="EMBL" id="SUTG01000100">
    <property type="protein sequence ID" value="MBE6513496.1"/>
    <property type="molecule type" value="Genomic_DNA"/>
</dbReference>
<proteinExistence type="inferred from homology"/>
<keyword evidence="10" id="KW-0238">DNA-binding</keyword>
<evidence type="ECO:0000256" key="1">
    <source>
        <dbReference type="ARBA" id="ARBA00000851"/>
    </source>
</evidence>
<dbReference type="Gene3D" id="3.40.50.300">
    <property type="entry name" value="P-loop containing nucleotide triphosphate hydrolases"/>
    <property type="match status" value="2"/>
</dbReference>
<evidence type="ECO:0000256" key="4">
    <source>
        <dbReference type="ARBA" id="ARBA00022722"/>
    </source>
</evidence>
<sequence length="1013" mass="117574">MKAHISNENSFEEAIEELFLNLDYDCYCGYKIERDEHNPLYMDELIDNIARINPDIPSEAIDKAINIIQNFEAGSLEQKNDTFLNYLQNGVKTEYIKNNEPIAVLVKLIDFKNPFNNQFTAIRQWTVVEHQKKRPDVVVFVNGLPLVVIELKSPSREDVDSSNGYRQINTYKDVIPTLFNYNAFCVISDQAMSKAGTITANEDRYMEWKTVDGDYEETKYASFDTLFEGMFEKNRFIDLLKNFILSSKESTKITRILAGYHQYYAVHKAVESTLKGIETDHKGGVFWHTQGSGKSLSMVFYVHLLNQILDNPTFVILTDRNDLDNQLYSQFTKCKDFLRQTPVQAETKENLRELLNNKVANGIIFSTIQKFDEYNESFTDREDVIVIADEAHRSQYGFETKTVSKGEGLELKKGLAQKIRDALPNATFIGFTGTPIAKKDKNTQEVFGDYIDIYDMTQSVEDGATVPIHYESRVVKLKLDDDVLRQIDEKYLELSARTNEYTIERSKRQESKLEVILGADDTITALCEDIVNHYENNRQQELTGKAMIVAYNRRIAIKIYKKILELRPDWTEKVNVVMSSSNNDTDEWRKIIGTDAHKKQLENKFKDDEDPFKIAIVRDMWLTGFDVPSLATMYIYKPMDGHNLMQTIARVNRVYPEKKGGLIVDYIGISSALKEAMQDYTKRDKENYSEMDVSKEAYPEFQTQLEICKDLMYGFDYSIFFTGTALQRSKIITDAANFVEDLDYKPGVDTFLKETTKLLQAASICRSLTTEEERIEEAFYKTVRSLITKITRENELSLKEINSQIDELLKQSLHTTGVVNLFSDVKEEVSLFDENFLEQLKKMETKNISIQILQNLLKDKIRIHKRKNIIESEEFSELLTKTMNQYINRHITNEEVIQELIKLAHMIKKSKEEGNELGLDDDEQAFYSAIVKPEGIKDFYQNDELIQLTHELTEQLRKNQTIDWQKKKQARATMKVNIKRLLKKYKYPPDEQKEAIEIIITQCENWADNIVYD</sequence>
<dbReference type="InterPro" id="IPR051268">
    <property type="entry name" value="Type-I_R_enzyme_R_subunit"/>
</dbReference>
<evidence type="ECO:0000256" key="2">
    <source>
        <dbReference type="ARBA" id="ARBA00008598"/>
    </source>
</evidence>
<evidence type="ECO:0000256" key="10">
    <source>
        <dbReference type="ARBA" id="ARBA00023125"/>
    </source>
</evidence>
<evidence type="ECO:0000256" key="5">
    <source>
        <dbReference type="ARBA" id="ARBA00022741"/>
    </source>
</evidence>
<dbReference type="GO" id="GO:0009035">
    <property type="term" value="F:type I site-specific deoxyribonuclease activity"/>
    <property type="evidence" value="ECO:0007669"/>
    <property type="project" value="UniProtKB-EC"/>
</dbReference>
<keyword evidence="5" id="KW-0547">Nucleotide-binding</keyword>
<dbReference type="Pfam" id="PF04313">
    <property type="entry name" value="HSDR_N"/>
    <property type="match status" value="1"/>
</dbReference>
<gene>
    <name evidence="12" type="ORF">E7Z75_10220</name>
</gene>
<dbReference type="Pfam" id="PF22679">
    <property type="entry name" value="T1R_D3-like"/>
    <property type="match status" value="1"/>
</dbReference>
<dbReference type="EC" id="3.1.21.3" evidence="3"/>
<keyword evidence="9" id="KW-0067">ATP-binding</keyword>
<keyword evidence="4" id="KW-0540">Nuclease</keyword>
<dbReference type="InterPro" id="IPR014001">
    <property type="entry name" value="Helicase_ATP-bd"/>
</dbReference>
<protein>
    <recommendedName>
        <fullName evidence="3">type I site-specific deoxyribonuclease</fullName>
        <ecNumber evidence="3">3.1.21.3</ecNumber>
    </recommendedName>
</protein>
<dbReference type="InterPro" id="IPR040980">
    <property type="entry name" value="SWI2_SNF2"/>
</dbReference>
<dbReference type="CDD" id="cd22332">
    <property type="entry name" value="HsdR_N"/>
    <property type="match status" value="1"/>
</dbReference>
<comment type="similarity">
    <text evidence="2">Belongs to the HsdR family.</text>
</comment>
<comment type="caution">
    <text evidence="12">The sequence shown here is derived from an EMBL/GenBank/DDBJ whole genome shotgun (WGS) entry which is preliminary data.</text>
</comment>
<organism evidence="12 13">
    <name type="scientific">Methanobrevibacter olleyae</name>
    <dbReference type="NCBI Taxonomy" id="294671"/>
    <lineage>
        <taxon>Archaea</taxon>
        <taxon>Methanobacteriati</taxon>
        <taxon>Methanobacteriota</taxon>
        <taxon>Methanomada group</taxon>
        <taxon>Methanobacteria</taxon>
        <taxon>Methanobacteriales</taxon>
        <taxon>Methanobacteriaceae</taxon>
        <taxon>Methanobrevibacter</taxon>
    </lineage>
</organism>
<reference evidence="12" key="1">
    <citation type="submission" date="2019-04" db="EMBL/GenBank/DDBJ databases">
        <title>Evolution of Biomass-Degrading Anaerobic Consortia Revealed by Metagenomics.</title>
        <authorList>
            <person name="Peng X."/>
        </authorList>
    </citation>
    <scope>NUCLEOTIDE SEQUENCE</scope>
    <source>
        <strain evidence="12">SIG14</strain>
    </source>
</reference>
<dbReference type="Pfam" id="PF11867">
    <property type="entry name" value="T1RH-like_C"/>
    <property type="match status" value="1"/>
</dbReference>
<dbReference type="Gene3D" id="3.90.1570.50">
    <property type="match status" value="1"/>
</dbReference>
<evidence type="ECO:0000313" key="12">
    <source>
        <dbReference type="EMBL" id="MBE6513496.1"/>
    </source>
</evidence>
<dbReference type="CDD" id="cd18030">
    <property type="entry name" value="DEXHc_RE_I_HsdR"/>
    <property type="match status" value="1"/>
</dbReference>
<dbReference type="InterPro" id="IPR021810">
    <property type="entry name" value="T1RH-like_C"/>
</dbReference>
<name>A0A8T3VZX7_METOL</name>
<dbReference type="PROSITE" id="PS51192">
    <property type="entry name" value="HELICASE_ATP_BIND_1"/>
    <property type="match status" value="1"/>
</dbReference>
<evidence type="ECO:0000256" key="8">
    <source>
        <dbReference type="ARBA" id="ARBA00022801"/>
    </source>
</evidence>
<evidence type="ECO:0000256" key="3">
    <source>
        <dbReference type="ARBA" id="ARBA00012654"/>
    </source>
</evidence>
<dbReference type="Proteomes" id="UP000732619">
    <property type="component" value="Unassembled WGS sequence"/>
</dbReference>
<evidence type="ECO:0000256" key="6">
    <source>
        <dbReference type="ARBA" id="ARBA00022747"/>
    </source>
</evidence>
<dbReference type="Pfam" id="PF18766">
    <property type="entry name" value="SWI2_SNF2"/>
    <property type="match status" value="1"/>
</dbReference>
<dbReference type="CDD" id="cd18800">
    <property type="entry name" value="SF2_C_EcoR124I-like"/>
    <property type="match status" value="1"/>
</dbReference>
<dbReference type="PANTHER" id="PTHR30195:SF15">
    <property type="entry name" value="TYPE I RESTRICTION ENZYME HINDI ENDONUCLEASE SUBUNIT"/>
    <property type="match status" value="1"/>
</dbReference>
<dbReference type="SMART" id="SM00487">
    <property type="entry name" value="DEXDc"/>
    <property type="match status" value="1"/>
</dbReference>
<evidence type="ECO:0000256" key="9">
    <source>
        <dbReference type="ARBA" id="ARBA00022840"/>
    </source>
</evidence>